<dbReference type="Proteomes" id="UP001328107">
    <property type="component" value="Unassembled WGS sequence"/>
</dbReference>
<accession>A0AAN5D812</accession>
<keyword evidence="2" id="KW-1185">Reference proteome</keyword>
<organism evidence="1 2">
    <name type="scientific">Pristionchus mayeri</name>
    <dbReference type="NCBI Taxonomy" id="1317129"/>
    <lineage>
        <taxon>Eukaryota</taxon>
        <taxon>Metazoa</taxon>
        <taxon>Ecdysozoa</taxon>
        <taxon>Nematoda</taxon>
        <taxon>Chromadorea</taxon>
        <taxon>Rhabditida</taxon>
        <taxon>Rhabditina</taxon>
        <taxon>Diplogasteromorpha</taxon>
        <taxon>Diplogasteroidea</taxon>
        <taxon>Neodiplogasteridae</taxon>
        <taxon>Pristionchus</taxon>
    </lineage>
</organism>
<proteinExistence type="predicted"/>
<feature type="non-terminal residue" evidence="1">
    <location>
        <position position="64"/>
    </location>
</feature>
<evidence type="ECO:0000313" key="1">
    <source>
        <dbReference type="EMBL" id="GMR58061.1"/>
    </source>
</evidence>
<name>A0AAN5D812_9BILA</name>
<dbReference type="EMBL" id="BTRK01000006">
    <property type="protein sequence ID" value="GMR58061.1"/>
    <property type="molecule type" value="Genomic_DNA"/>
</dbReference>
<evidence type="ECO:0000313" key="2">
    <source>
        <dbReference type="Proteomes" id="UP001328107"/>
    </source>
</evidence>
<dbReference type="AlphaFoldDB" id="A0AAN5D812"/>
<protein>
    <submittedName>
        <fullName evidence="1">Uncharacterized protein</fullName>
    </submittedName>
</protein>
<sequence>VTDLTWRSLLPLGRGTLASRYLSSGRPVGFAFGAFHSPIFREPSSGKTRTALSLSERWLRGWVG</sequence>
<reference evidence="2" key="1">
    <citation type="submission" date="2022-10" db="EMBL/GenBank/DDBJ databases">
        <title>Genome assembly of Pristionchus species.</title>
        <authorList>
            <person name="Yoshida K."/>
            <person name="Sommer R.J."/>
        </authorList>
    </citation>
    <scope>NUCLEOTIDE SEQUENCE [LARGE SCALE GENOMIC DNA]</scope>
    <source>
        <strain evidence="2">RS5460</strain>
    </source>
</reference>
<comment type="caution">
    <text evidence="1">The sequence shown here is derived from an EMBL/GenBank/DDBJ whole genome shotgun (WGS) entry which is preliminary data.</text>
</comment>
<gene>
    <name evidence="1" type="ORF">PMAYCL1PPCAC_28256</name>
</gene>
<feature type="non-terminal residue" evidence="1">
    <location>
        <position position="1"/>
    </location>
</feature>